<organism evidence="1 2">
    <name type="scientific">Protopolystoma xenopodis</name>
    <dbReference type="NCBI Taxonomy" id="117903"/>
    <lineage>
        <taxon>Eukaryota</taxon>
        <taxon>Metazoa</taxon>
        <taxon>Spiralia</taxon>
        <taxon>Lophotrochozoa</taxon>
        <taxon>Platyhelminthes</taxon>
        <taxon>Monogenea</taxon>
        <taxon>Polyopisthocotylea</taxon>
        <taxon>Polystomatidea</taxon>
        <taxon>Polystomatidae</taxon>
        <taxon>Protopolystoma</taxon>
    </lineage>
</organism>
<sequence>MAAWRRWSPESDPVNASERIHLRMLACYTSALNALRKPVEGGVQVNFSSHGFVIHRPEEINEHELFALSYFYELAAELNLIDSRNGGLLEVGDYLRAASIGG</sequence>
<proteinExistence type="predicted"/>
<reference evidence="1" key="1">
    <citation type="submission" date="2018-11" db="EMBL/GenBank/DDBJ databases">
        <authorList>
            <consortium name="Pathogen Informatics"/>
        </authorList>
    </citation>
    <scope>NUCLEOTIDE SEQUENCE</scope>
</reference>
<accession>A0A3S5A8R7</accession>
<protein>
    <submittedName>
        <fullName evidence="1">Uncharacterized protein</fullName>
    </submittedName>
</protein>
<comment type="caution">
    <text evidence="1">The sequence shown here is derived from an EMBL/GenBank/DDBJ whole genome shotgun (WGS) entry which is preliminary data.</text>
</comment>
<evidence type="ECO:0000313" key="1">
    <source>
        <dbReference type="EMBL" id="VEL30630.1"/>
    </source>
</evidence>
<dbReference type="Proteomes" id="UP000784294">
    <property type="component" value="Unassembled WGS sequence"/>
</dbReference>
<dbReference type="OrthoDB" id="6372431at2759"/>
<evidence type="ECO:0000313" key="2">
    <source>
        <dbReference type="Proteomes" id="UP000784294"/>
    </source>
</evidence>
<dbReference type="EMBL" id="CAAALY010113881">
    <property type="protein sequence ID" value="VEL30630.1"/>
    <property type="molecule type" value="Genomic_DNA"/>
</dbReference>
<name>A0A3S5A8R7_9PLAT</name>
<keyword evidence="2" id="KW-1185">Reference proteome</keyword>
<gene>
    <name evidence="1" type="ORF">PXEA_LOCUS24070</name>
</gene>
<dbReference type="AlphaFoldDB" id="A0A3S5A8R7"/>